<evidence type="ECO:0000313" key="5">
    <source>
        <dbReference type="EMBL" id="QLG73564.1"/>
    </source>
</evidence>
<dbReference type="Proteomes" id="UP000509704">
    <property type="component" value="Chromosome 6"/>
</dbReference>
<evidence type="ECO:0000256" key="2">
    <source>
        <dbReference type="ARBA" id="ARBA00006425"/>
    </source>
</evidence>
<keyword evidence="4" id="KW-1015">Disulfide bond</keyword>
<dbReference type="RefSeq" id="XP_037145291.1">
    <property type="nucleotide sequence ID" value="XM_037289396.1"/>
</dbReference>
<dbReference type="Pfam" id="PF02297">
    <property type="entry name" value="COX6B"/>
    <property type="match status" value="1"/>
</dbReference>
<accession>A0A7H9B5C5</accession>
<dbReference type="InterPro" id="IPR048280">
    <property type="entry name" value="COX6B-like"/>
</dbReference>
<gene>
    <name evidence="5" type="ORF">HG535_0F00740</name>
</gene>
<dbReference type="EMBL" id="CP058609">
    <property type="protein sequence ID" value="QLG73564.1"/>
    <property type="molecule type" value="Genomic_DNA"/>
</dbReference>
<dbReference type="GO" id="GO:0005758">
    <property type="term" value="C:mitochondrial intermembrane space"/>
    <property type="evidence" value="ECO:0007669"/>
    <property type="project" value="TreeGrafter"/>
</dbReference>
<dbReference type="InterPro" id="IPR048281">
    <property type="entry name" value="COA6_fun"/>
</dbReference>
<evidence type="ECO:0000256" key="1">
    <source>
        <dbReference type="ARBA" id="ARBA00004173"/>
    </source>
</evidence>
<evidence type="ECO:0008006" key="7">
    <source>
        <dbReference type="Google" id="ProtNLM"/>
    </source>
</evidence>
<dbReference type="Gene3D" id="1.10.10.140">
    <property type="entry name" value="Cytochrome c oxidase, subunit VIb"/>
    <property type="match status" value="1"/>
</dbReference>
<comment type="subcellular location">
    <subcellularLocation>
        <location evidence="1">Mitochondrion</location>
    </subcellularLocation>
</comment>
<dbReference type="PANTHER" id="PTHR47677">
    <property type="entry name" value="CYTOCHROME C OXIDASE ASSEMBLY FACTOR 6"/>
    <property type="match status" value="1"/>
</dbReference>
<keyword evidence="6" id="KW-1185">Reference proteome</keyword>
<evidence type="ECO:0000313" key="6">
    <source>
        <dbReference type="Proteomes" id="UP000509704"/>
    </source>
</evidence>
<sequence length="110" mass="13131">MGWFTKDAAAHEYQPNNRSARKLCWEARDDYFACLNSIHVVNALEPQHQQQIEKACSNQDRNFNENCAASWIKYFKEKRVVDHRKEQFMKDVERENAQIIELTPDQMVRK</sequence>
<organism evidence="5 6">
    <name type="scientific">Zygotorulaspora mrakii</name>
    <name type="common">Zygosaccharomyces mrakii</name>
    <dbReference type="NCBI Taxonomy" id="42260"/>
    <lineage>
        <taxon>Eukaryota</taxon>
        <taxon>Fungi</taxon>
        <taxon>Dikarya</taxon>
        <taxon>Ascomycota</taxon>
        <taxon>Saccharomycotina</taxon>
        <taxon>Saccharomycetes</taxon>
        <taxon>Saccharomycetales</taxon>
        <taxon>Saccharomycetaceae</taxon>
        <taxon>Zygotorulaspora</taxon>
    </lineage>
</organism>
<dbReference type="OrthoDB" id="5545577at2759"/>
<evidence type="ECO:0000256" key="3">
    <source>
        <dbReference type="ARBA" id="ARBA00023128"/>
    </source>
</evidence>
<dbReference type="PANTHER" id="PTHR47677:SF1">
    <property type="entry name" value="CYTOCHROME C OXIDASE ASSEMBLY FACTOR 6"/>
    <property type="match status" value="1"/>
</dbReference>
<proteinExistence type="inferred from homology"/>
<dbReference type="GeneID" id="59237324"/>
<comment type="similarity">
    <text evidence="2">Belongs to the cytochrome c oxidase subunit 6B family.</text>
</comment>
<dbReference type="KEGG" id="zmk:HG535_0F00740"/>
<dbReference type="SUPFAM" id="SSF47694">
    <property type="entry name" value="Cytochrome c oxidase subunit h"/>
    <property type="match status" value="1"/>
</dbReference>
<dbReference type="GO" id="GO:0033617">
    <property type="term" value="P:mitochondrial respiratory chain complex IV assembly"/>
    <property type="evidence" value="ECO:0007669"/>
    <property type="project" value="TreeGrafter"/>
</dbReference>
<protein>
    <recommendedName>
        <fullName evidence="7">Cytochrome c oxidase assembly factor 6</fullName>
    </recommendedName>
</protein>
<keyword evidence="3" id="KW-0496">Mitochondrion</keyword>
<evidence type="ECO:0000256" key="4">
    <source>
        <dbReference type="ARBA" id="ARBA00023157"/>
    </source>
</evidence>
<name>A0A7H9B5C5_ZYGMR</name>
<reference evidence="5 6" key="1">
    <citation type="submission" date="2020-07" db="EMBL/GenBank/DDBJ databases">
        <title>The yeast mating-type switching endonuclease HO is a domesticated member of an unorthodox homing genetic element family.</title>
        <authorList>
            <person name="Coughlan A.Y."/>
            <person name="Lombardi L."/>
            <person name="Braun-Galleani S."/>
            <person name="Martos A.R."/>
            <person name="Galeote V."/>
            <person name="Bigey F."/>
            <person name="Dequin S."/>
            <person name="Byrne K.P."/>
            <person name="Wolfe K.H."/>
        </authorList>
    </citation>
    <scope>NUCLEOTIDE SEQUENCE [LARGE SCALE GENOMIC DNA]</scope>
    <source>
        <strain evidence="5 6">NRRL Y-6702</strain>
    </source>
</reference>
<dbReference type="AlphaFoldDB" id="A0A7H9B5C5"/>
<dbReference type="InterPro" id="IPR036549">
    <property type="entry name" value="CX6/COA6-like_sf"/>
</dbReference>